<organism evidence="2 3">
    <name type="scientific">Belnapia arida</name>
    <dbReference type="NCBI Taxonomy" id="2804533"/>
    <lineage>
        <taxon>Bacteria</taxon>
        <taxon>Pseudomonadati</taxon>
        <taxon>Pseudomonadota</taxon>
        <taxon>Alphaproteobacteria</taxon>
        <taxon>Acetobacterales</taxon>
        <taxon>Roseomonadaceae</taxon>
        <taxon>Belnapia</taxon>
    </lineage>
</organism>
<protein>
    <recommendedName>
        <fullName evidence="4">Bacterial surface antigen (D15) domain-containing protein</fullName>
    </recommendedName>
</protein>
<feature type="chain" id="PRO_5045794588" description="Bacterial surface antigen (D15) domain-containing protein" evidence="1">
    <location>
        <begin position="28"/>
        <end position="284"/>
    </location>
</feature>
<name>A0ABS1U5X7_9PROT</name>
<keyword evidence="3" id="KW-1185">Reference proteome</keyword>
<proteinExistence type="predicted"/>
<dbReference type="Proteomes" id="UP000660885">
    <property type="component" value="Unassembled WGS sequence"/>
</dbReference>
<dbReference type="EMBL" id="JAETWB010000010">
    <property type="protein sequence ID" value="MBL6080053.1"/>
    <property type="molecule type" value="Genomic_DNA"/>
</dbReference>
<comment type="caution">
    <text evidence="2">The sequence shown here is derived from an EMBL/GenBank/DDBJ whole genome shotgun (WGS) entry which is preliminary data.</text>
</comment>
<gene>
    <name evidence="2" type="ORF">JMJ56_18690</name>
</gene>
<evidence type="ECO:0008006" key="4">
    <source>
        <dbReference type="Google" id="ProtNLM"/>
    </source>
</evidence>
<evidence type="ECO:0000313" key="3">
    <source>
        <dbReference type="Proteomes" id="UP000660885"/>
    </source>
</evidence>
<accession>A0ABS1U5X7</accession>
<feature type="signal peptide" evidence="1">
    <location>
        <begin position="1"/>
        <end position="27"/>
    </location>
</feature>
<sequence length="284" mass="31207">MSLALRLPLLAAAGTSNFLFMQHPAFAQPLPNTTVSVNYSYAALLGFGGYSVGGLRASAYTLPLSLRLYERGRDGWKVNLLLPLQLGLYDFEANPDGRRLKVSQWSLAALPGAELHIPVTDSLVVKPFAQGGVGHAFGNGISNADSWIYLAGVRTRYERQIGNYRLAIGNGMVLTGSRDMGPGQREDYWSLQAAVEIRRPLQRRIGDLVPDVGLYVAEYYYPKALRFDRYLRSPLRVTNQTEIGFSIGSSEPARIFGIANPRIGASVIFGDGLTVYHVNFGFPF</sequence>
<dbReference type="RefSeq" id="WP_202833292.1">
    <property type="nucleotide sequence ID" value="NZ_JAETWB010000010.1"/>
</dbReference>
<keyword evidence="1" id="KW-0732">Signal</keyword>
<evidence type="ECO:0000313" key="2">
    <source>
        <dbReference type="EMBL" id="MBL6080053.1"/>
    </source>
</evidence>
<evidence type="ECO:0000256" key="1">
    <source>
        <dbReference type="SAM" id="SignalP"/>
    </source>
</evidence>
<reference evidence="2 3" key="1">
    <citation type="submission" date="2021-01" db="EMBL/GenBank/DDBJ databases">
        <title>Belnapia mucosa sp. nov. and Belnapia arida sp. nov., isolated from the Tabernas Desert (Almeria, Spain).</title>
        <authorList>
            <person name="Molina-Menor E."/>
            <person name="Vidal-Verdu A."/>
            <person name="Calonge A."/>
            <person name="Satari L."/>
            <person name="Pereto J."/>
            <person name="Porcar M."/>
        </authorList>
    </citation>
    <scope>NUCLEOTIDE SEQUENCE [LARGE SCALE GENOMIC DNA]</scope>
    <source>
        <strain evidence="2 3">T18</strain>
    </source>
</reference>